<feature type="transmembrane region" description="Helical" evidence="1">
    <location>
        <begin position="167"/>
        <end position="195"/>
    </location>
</feature>
<comment type="caution">
    <text evidence="2">The sequence shown here is derived from an EMBL/GenBank/DDBJ whole genome shotgun (WGS) entry which is preliminary data.</text>
</comment>
<keyword evidence="1" id="KW-0812">Transmembrane</keyword>
<feature type="transmembrane region" description="Helical" evidence="1">
    <location>
        <begin position="286"/>
        <end position="308"/>
    </location>
</feature>
<dbReference type="RefSeq" id="WP_377911137.1">
    <property type="nucleotide sequence ID" value="NZ_JBHSKS010000001.1"/>
</dbReference>
<protein>
    <recommendedName>
        <fullName evidence="4">Wzy</fullName>
    </recommendedName>
</protein>
<feature type="transmembrane region" description="Helical" evidence="1">
    <location>
        <begin position="70"/>
        <end position="89"/>
    </location>
</feature>
<name>A0ABW0BR04_9BACT</name>
<evidence type="ECO:0000313" key="3">
    <source>
        <dbReference type="Proteomes" id="UP001596163"/>
    </source>
</evidence>
<sequence length="355" mass="42107">MKIKDIQLTNWMFSVWPIFLLVSQKALLPVQVVAFLLSRKDKILFYFMLFFITSGGFLALLWINDSLRNEFGFIHFLGFALFVISAILIGHSYRTNFSFDLKWITIFNFVSISLAIVFYVFNLDFSFFRGLNFIRGTDGAIHRVFIETTPLIVLNDYRLFKKNYLNVVLFALTFFYVFVLCKSFFIIIFFVWRLWMDHRLLIMKRIWYFLPLILLGVFFIGLELISFVIRADLALSIIFKFNQLMSIFGLISSDYFFFGRGFGFVMDEFVTDFSQPYQIEMQLPMLFLQFGLIGFLMFGIFILLIFYFSGVKRPLASTMMYFSVGFVNPWLFLPIWFLTCCYFFKKVDDQDRANL</sequence>
<keyword evidence="1" id="KW-0472">Membrane</keyword>
<feature type="transmembrane region" description="Helical" evidence="1">
    <location>
        <begin position="207"/>
        <end position="229"/>
    </location>
</feature>
<keyword evidence="1" id="KW-1133">Transmembrane helix</keyword>
<feature type="transmembrane region" description="Helical" evidence="1">
    <location>
        <begin position="15"/>
        <end position="37"/>
    </location>
</feature>
<proteinExistence type="predicted"/>
<organism evidence="2 3">
    <name type="scientific">Algoriphagus aquatilis</name>
    <dbReference type="NCBI Taxonomy" id="490186"/>
    <lineage>
        <taxon>Bacteria</taxon>
        <taxon>Pseudomonadati</taxon>
        <taxon>Bacteroidota</taxon>
        <taxon>Cytophagia</taxon>
        <taxon>Cytophagales</taxon>
        <taxon>Cyclobacteriaceae</taxon>
        <taxon>Algoriphagus</taxon>
    </lineage>
</organism>
<evidence type="ECO:0000313" key="2">
    <source>
        <dbReference type="EMBL" id="MFC5190247.1"/>
    </source>
</evidence>
<evidence type="ECO:0008006" key="4">
    <source>
        <dbReference type="Google" id="ProtNLM"/>
    </source>
</evidence>
<accession>A0ABW0BR04</accession>
<feature type="transmembrane region" description="Helical" evidence="1">
    <location>
        <begin position="44"/>
        <end position="64"/>
    </location>
</feature>
<feature type="transmembrane region" description="Helical" evidence="1">
    <location>
        <begin position="320"/>
        <end position="344"/>
    </location>
</feature>
<dbReference type="EMBL" id="JBHSKS010000001">
    <property type="protein sequence ID" value="MFC5190247.1"/>
    <property type="molecule type" value="Genomic_DNA"/>
</dbReference>
<dbReference type="Proteomes" id="UP001596163">
    <property type="component" value="Unassembled WGS sequence"/>
</dbReference>
<evidence type="ECO:0000256" key="1">
    <source>
        <dbReference type="SAM" id="Phobius"/>
    </source>
</evidence>
<feature type="transmembrane region" description="Helical" evidence="1">
    <location>
        <begin position="101"/>
        <end position="121"/>
    </location>
</feature>
<keyword evidence="3" id="KW-1185">Reference proteome</keyword>
<feature type="transmembrane region" description="Helical" evidence="1">
    <location>
        <begin position="241"/>
        <end position="265"/>
    </location>
</feature>
<reference evidence="3" key="1">
    <citation type="journal article" date="2019" name="Int. J. Syst. Evol. Microbiol.">
        <title>The Global Catalogue of Microorganisms (GCM) 10K type strain sequencing project: providing services to taxonomists for standard genome sequencing and annotation.</title>
        <authorList>
            <consortium name="The Broad Institute Genomics Platform"/>
            <consortium name="The Broad Institute Genome Sequencing Center for Infectious Disease"/>
            <person name="Wu L."/>
            <person name="Ma J."/>
        </authorList>
    </citation>
    <scope>NUCLEOTIDE SEQUENCE [LARGE SCALE GENOMIC DNA]</scope>
    <source>
        <strain evidence="3">CGMCC 1.7030</strain>
    </source>
</reference>
<gene>
    <name evidence="2" type="ORF">ACFPIK_00605</name>
</gene>